<evidence type="ECO:0000313" key="6">
    <source>
        <dbReference type="Proteomes" id="UP000242175"/>
    </source>
</evidence>
<dbReference type="Pfam" id="PF08245">
    <property type="entry name" value="Mur_ligase_M"/>
    <property type="match status" value="1"/>
</dbReference>
<dbReference type="GO" id="GO:0051301">
    <property type="term" value="P:cell division"/>
    <property type="evidence" value="ECO:0007669"/>
    <property type="project" value="InterPro"/>
</dbReference>
<keyword evidence="6" id="KW-1185">Reference proteome</keyword>
<dbReference type="GO" id="GO:0005737">
    <property type="term" value="C:cytoplasm"/>
    <property type="evidence" value="ECO:0007669"/>
    <property type="project" value="InterPro"/>
</dbReference>
<dbReference type="GO" id="GO:0008360">
    <property type="term" value="P:regulation of cell shape"/>
    <property type="evidence" value="ECO:0007669"/>
    <property type="project" value="InterPro"/>
</dbReference>
<reference evidence="5 6" key="1">
    <citation type="journal article" date="2016" name="Int. J. Syst. Evol. Microbiol.">
        <title>Paraphotobacterium marinum gen. nov., sp. nov., a member of the family Vibrionaceae, isolated from surface seawater.</title>
        <authorList>
            <person name="Huang Z."/>
            <person name="Dong C."/>
            <person name="Shao Z."/>
        </authorList>
    </citation>
    <scope>NUCLEOTIDE SEQUENCE [LARGE SCALE GENOMIC DNA]</scope>
    <source>
        <strain evidence="5 6">NSCS20N07D</strain>
    </source>
</reference>
<dbReference type="EMBL" id="CP022355">
    <property type="protein sequence ID" value="ASK77926.1"/>
    <property type="molecule type" value="Genomic_DNA"/>
</dbReference>
<dbReference type="InterPro" id="IPR013221">
    <property type="entry name" value="Mur_ligase_cen"/>
</dbReference>
<dbReference type="Proteomes" id="UP000242175">
    <property type="component" value="Chromosome large"/>
</dbReference>
<evidence type="ECO:0000256" key="1">
    <source>
        <dbReference type="ARBA" id="ARBA00022598"/>
    </source>
</evidence>
<dbReference type="Pfam" id="PF21799">
    <property type="entry name" value="MurD-like_N"/>
    <property type="match status" value="1"/>
</dbReference>
<dbReference type="PANTHER" id="PTHR43692:SF1">
    <property type="entry name" value="UDP-N-ACETYLMURAMOYLALANINE--D-GLUTAMATE LIGASE"/>
    <property type="match status" value="1"/>
</dbReference>
<keyword evidence="3" id="KW-0067">ATP-binding</keyword>
<organism evidence="5 6">
    <name type="scientific">Paraphotobacterium marinum</name>
    <dbReference type="NCBI Taxonomy" id="1755811"/>
    <lineage>
        <taxon>Bacteria</taxon>
        <taxon>Pseudomonadati</taxon>
        <taxon>Pseudomonadota</taxon>
        <taxon>Gammaproteobacteria</taxon>
        <taxon>Vibrionales</taxon>
        <taxon>Vibrionaceae</taxon>
        <taxon>Paraphotobacterium</taxon>
    </lineage>
</organism>
<keyword evidence="2" id="KW-0547">Nucleotide-binding</keyword>
<evidence type="ECO:0000256" key="3">
    <source>
        <dbReference type="ARBA" id="ARBA00022840"/>
    </source>
</evidence>
<dbReference type="InterPro" id="IPR005762">
    <property type="entry name" value="MurD"/>
</dbReference>
<dbReference type="GO" id="GO:0005524">
    <property type="term" value="F:ATP binding"/>
    <property type="evidence" value="ECO:0007669"/>
    <property type="project" value="UniProtKB-KW"/>
</dbReference>
<keyword evidence="1" id="KW-0436">Ligase</keyword>
<sequence>MTLHNKINKNLRVAVCGLGKTGISVIKFILENKLPWKIEAYDSKEVVDVYQFDNYINVSFEGFDDSNVLKCDLIIVSPGININRGVFLEAKKNNIDIIGDIELFSYFTDKPVIAITGSNGKSTVTQLTGDVLKAASLKVGIGGNIGIPALSLLDHDYELYVLELSSYQLETIENLKTKISVFLNLSEDHIERYASFYEYKMAKQKYLPKANYVFIIKMI</sequence>
<name>A0A220VCH1_9GAMM</name>
<dbReference type="PANTHER" id="PTHR43692">
    <property type="entry name" value="UDP-N-ACETYLMURAMOYLALANINE--D-GLUTAMATE LIGASE"/>
    <property type="match status" value="1"/>
</dbReference>
<dbReference type="GO" id="GO:0008764">
    <property type="term" value="F:UDP-N-acetylmuramoylalanine-D-glutamate ligase activity"/>
    <property type="evidence" value="ECO:0007669"/>
    <property type="project" value="InterPro"/>
</dbReference>
<gene>
    <name evidence="5" type="ORF">CF386_02115</name>
</gene>
<dbReference type="KEGG" id="pmai:CF386_02115"/>
<dbReference type="Gene3D" id="3.40.1190.10">
    <property type="entry name" value="Mur-like, catalytic domain"/>
    <property type="match status" value="1"/>
</dbReference>
<protein>
    <recommendedName>
        <fullName evidence="4">Mur ligase central domain-containing protein</fullName>
    </recommendedName>
</protein>
<dbReference type="InterPro" id="IPR036565">
    <property type="entry name" value="Mur-like_cat_sf"/>
</dbReference>
<accession>A0A220VCH1</accession>
<evidence type="ECO:0000313" key="5">
    <source>
        <dbReference type="EMBL" id="ASK77926.1"/>
    </source>
</evidence>
<dbReference type="SUPFAM" id="SSF51984">
    <property type="entry name" value="MurCD N-terminal domain"/>
    <property type="match status" value="1"/>
</dbReference>
<feature type="domain" description="Mur ligase central" evidence="4">
    <location>
        <begin position="115"/>
        <end position="205"/>
    </location>
</feature>
<dbReference type="AlphaFoldDB" id="A0A220VCH1"/>
<dbReference type="RefSeq" id="WP_089072836.1">
    <property type="nucleotide sequence ID" value="NZ_CP022355.1"/>
</dbReference>
<proteinExistence type="predicted"/>
<dbReference type="OrthoDB" id="9809796at2"/>
<dbReference type="SUPFAM" id="SSF53623">
    <property type="entry name" value="MurD-like peptide ligases, catalytic domain"/>
    <property type="match status" value="1"/>
</dbReference>
<evidence type="ECO:0000259" key="4">
    <source>
        <dbReference type="Pfam" id="PF08245"/>
    </source>
</evidence>
<dbReference type="Gene3D" id="3.40.50.720">
    <property type="entry name" value="NAD(P)-binding Rossmann-like Domain"/>
    <property type="match status" value="1"/>
</dbReference>
<evidence type="ECO:0000256" key="2">
    <source>
        <dbReference type="ARBA" id="ARBA00022741"/>
    </source>
</evidence>